<dbReference type="SUPFAM" id="SSF118290">
    <property type="entry name" value="WRKY DNA-binding domain"/>
    <property type="match status" value="1"/>
</dbReference>
<feature type="non-terminal residue" evidence="8">
    <location>
        <position position="1"/>
    </location>
</feature>
<feature type="domain" description="WRKY" evidence="7">
    <location>
        <begin position="137"/>
        <end position="202"/>
    </location>
</feature>
<keyword evidence="5" id="KW-0539">Nucleus</keyword>
<dbReference type="PANTHER" id="PTHR31221:SF335">
    <property type="entry name" value="OS01G0584900 PROTEIN"/>
    <property type="match status" value="1"/>
</dbReference>
<proteinExistence type="predicted"/>
<dbReference type="SMART" id="SM00774">
    <property type="entry name" value="WRKY"/>
    <property type="match status" value="1"/>
</dbReference>
<dbReference type="OrthoDB" id="695161at2759"/>
<evidence type="ECO:0000256" key="4">
    <source>
        <dbReference type="ARBA" id="ARBA00023163"/>
    </source>
</evidence>
<keyword evidence="3" id="KW-0238">DNA-binding</keyword>
<dbReference type="PANTHER" id="PTHR31221">
    <property type="entry name" value="WRKY TRANSCRIPTION FACTOR PROTEIN 1-RELATED"/>
    <property type="match status" value="1"/>
</dbReference>
<keyword evidence="9" id="KW-1185">Reference proteome</keyword>
<feature type="region of interest" description="Disordered" evidence="6">
    <location>
        <begin position="77"/>
        <end position="97"/>
    </location>
</feature>
<dbReference type="Pfam" id="PF03106">
    <property type="entry name" value="WRKY"/>
    <property type="match status" value="1"/>
</dbReference>
<dbReference type="Proteomes" id="UP000324897">
    <property type="component" value="Unassembled WGS sequence"/>
</dbReference>
<evidence type="ECO:0000256" key="6">
    <source>
        <dbReference type="SAM" id="MobiDB-lite"/>
    </source>
</evidence>
<evidence type="ECO:0000256" key="1">
    <source>
        <dbReference type="ARBA" id="ARBA00004123"/>
    </source>
</evidence>
<comment type="caution">
    <text evidence="8">The sequence shown here is derived from an EMBL/GenBank/DDBJ whole genome shotgun (WGS) entry which is preliminary data.</text>
</comment>
<accession>A0A5J9VFX3</accession>
<dbReference type="Gene3D" id="2.20.25.80">
    <property type="entry name" value="WRKY domain"/>
    <property type="match status" value="1"/>
</dbReference>
<organism evidence="8 9">
    <name type="scientific">Eragrostis curvula</name>
    <name type="common">weeping love grass</name>
    <dbReference type="NCBI Taxonomy" id="38414"/>
    <lineage>
        <taxon>Eukaryota</taxon>
        <taxon>Viridiplantae</taxon>
        <taxon>Streptophyta</taxon>
        <taxon>Embryophyta</taxon>
        <taxon>Tracheophyta</taxon>
        <taxon>Spermatophyta</taxon>
        <taxon>Magnoliopsida</taxon>
        <taxon>Liliopsida</taxon>
        <taxon>Poales</taxon>
        <taxon>Poaceae</taxon>
        <taxon>PACMAD clade</taxon>
        <taxon>Chloridoideae</taxon>
        <taxon>Eragrostideae</taxon>
        <taxon>Eragrostidinae</taxon>
        <taxon>Eragrostis</taxon>
    </lineage>
</organism>
<dbReference type="GO" id="GO:0003700">
    <property type="term" value="F:DNA-binding transcription factor activity"/>
    <property type="evidence" value="ECO:0007669"/>
    <property type="project" value="InterPro"/>
</dbReference>
<dbReference type="FunFam" id="2.20.25.80:FF:000003">
    <property type="entry name" value="WRKY transcription factor 57"/>
    <property type="match status" value="1"/>
</dbReference>
<evidence type="ECO:0000256" key="5">
    <source>
        <dbReference type="ARBA" id="ARBA00023242"/>
    </source>
</evidence>
<dbReference type="EMBL" id="RWGY01000009">
    <property type="protein sequence ID" value="TVU34274.1"/>
    <property type="molecule type" value="Genomic_DNA"/>
</dbReference>
<dbReference type="GO" id="GO:0043565">
    <property type="term" value="F:sequence-specific DNA binding"/>
    <property type="evidence" value="ECO:0007669"/>
    <property type="project" value="InterPro"/>
</dbReference>
<evidence type="ECO:0000256" key="2">
    <source>
        <dbReference type="ARBA" id="ARBA00023015"/>
    </source>
</evidence>
<dbReference type="InterPro" id="IPR044810">
    <property type="entry name" value="WRKY_plant"/>
</dbReference>
<dbReference type="Gramene" id="TVU34274">
    <property type="protein sequence ID" value="TVU34274"/>
    <property type="gene ID" value="EJB05_16105"/>
</dbReference>
<comment type="subcellular location">
    <subcellularLocation>
        <location evidence="1">Nucleus</location>
    </subcellularLocation>
</comment>
<evidence type="ECO:0000259" key="7">
    <source>
        <dbReference type="PROSITE" id="PS50811"/>
    </source>
</evidence>
<keyword evidence="4" id="KW-0804">Transcription</keyword>
<protein>
    <submittedName>
        <fullName evidence="8">EcWRKY-56</fullName>
    </submittedName>
</protein>
<gene>
    <name evidence="8" type="ORF">EJB05_16105</name>
</gene>
<dbReference type="GO" id="GO:0005634">
    <property type="term" value="C:nucleus"/>
    <property type="evidence" value="ECO:0007669"/>
    <property type="project" value="UniProtKB-SubCell"/>
</dbReference>
<name>A0A5J9VFX3_9POAL</name>
<evidence type="ECO:0000256" key="3">
    <source>
        <dbReference type="ARBA" id="ARBA00023125"/>
    </source>
</evidence>
<keyword evidence="2" id="KW-0805">Transcription regulation</keyword>
<reference evidence="8 9" key="1">
    <citation type="journal article" date="2019" name="Sci. Rep.">
        <title>A high-quality genome of Eragrostis curvula grass provides insights into Poaceae evolution and supports new strategies to enhance forage quality.</title>
        <authorList>
            <person name="Carballo J."/>
            <person name="Santos B.A.C.M."/>
            <person name="Zappacosta D."/>
            <person name="Garbus I."/>
            <person name="Selva J.P."/>
            <person name="Gallo C.A."/>
            <person name="Diaz A."/>
            <person name="Albertini E."/>
            <person name="Caccamo M."/>
            <person name="Echenique V."/>
        </authorList>
    </citation>
    <scope>NUCLEOTIDE SEQUENCE [LARGE SCALE GENOMIC DNA]</scope>
    <source>
        <strain evidence="9">cv. Victoria</strain>
        <tissue evidence="8">Leaf</tissue>
    </source>
</reference>
<dbReference type="AlphaFoldDB" id="A0A5J9VFX3"/>
<sequence length="213" mass="23503">MMSSYSSLLSTSPADWAGDAEAMAAAAAAVSSYLSFDADVAEEYYYHSPEAAVTAFHSERQGLLGALQDDDVDYCVSGEAGSNGGREASEQSQTDASTVLSPAGLTKIINEDMTSGEDGRKNLLTGRRGRIAFKTRSDVEVLDDGYRWRKYGKKMVKNSPNPRNYYRCSSEGCHVKKRVERERDDERFVITTYDGVHNHPAVPSPHHRRPINL</sequence>
<evidence type="ECO:0000313" key="8">
    <source>
        <dbReference type="EMBL" id="TVU34274.1"/>
    </source>
</evidence>
<dbReference type="PROSITE" id="PS50811">
    <property type="entry name" value="WRKY"/>
    <property type="match status" value="1"/>
</dbReference>
<dbReference type="InterPro" id="IPR036576">
    <property type="entry name" value="WRKY_dom_sf"/>
</dbReference>
<evidence type="ECO:0000313" key="9">
    <source>
        <dbReference type="Proteomes" id="UP000324897"/>
    </source>
</evidence>
<dbReference type="InterPro" id="IPR003657">
    <property type="entry name" value="WRKY_dom"/>
</dbReference>